<dbReference type="EMBL" id="JACIJI010000002">
    <property type="protein sequence ID" value="MBB5718720.1"/>
    <property type="molecule type" value="Genomic_DNA"/>
</dbReference>
<organism evidence="1 2">
    <name type="scientific">Stakelama sediminis</name>
    <dbReference type="NCBI Taxonomy" id="463200"/>
    <lineage>
        <taxon>Bacteria</taxon>
        <taxon>Pseudomonadati</taxon>
        <taxon>Pseudomonadota</taxon>
        <taxon>Alphaproteobacteria</taxon>
        <taxon>Sphingomonadales</taxon>
        <taxon>Sphingomonadaceae</taxon>
        <taxon>Stakelama</taxon>
    </lineage>
</organism>
<proteinExistence type="predicted"/>
<sequence>MLAGLGLAYASETITYHYDARGRLIQVEASGTVNNGVMANYSYDKADNRTNVKVNGASGS</sequence>
<name>A0A840YYW8_9SPHN</name>
<reference evidence="1 2" key="1">
    <citation type="submission" date="2020-08" db="EMBL/GenBank/DDBJ databases">
        <title>Genomic Encyclopedia of Type Strains, Phase IV (KMG-IV): sequencing the most valuable type-strain genomes for metagenomic binning, comparative biology and taxonomic classification.</title>
        <authorList>
            <person name="Goeker M."/>
        </authorList>
    </citation>
    <scope>NUCLEOTIDE SEQUENCE [LARGE SCALE GENOMIC DNA]</scope>
    <source>
        <strain evidence="1 2">DSM 27203</strain>
    </source>
</reference>
<evidence type="ECO:0000313" key="2">
    <source>
        <dbReference type="Proteomes" id="UP000554342"/>
    </source>
</evidence>
<dbReference type="AlphaFoldDB" id="A0A840YYW8"/>
<keyword evidence="2" id="KW-1185">Reference proteome</keyword>
<gene>
    <name evidence="1" type="ORF">FHR23_001643</name>
</gene>
<dbReference type="Gene3D" id="2.180.10.10">
    <property type="entry name" value="RHS repeat-associated core"/>
    <property type="match status" value="1"/>
</dbReference>
<dbReference type="RefSeq" id="WP_184002715.1">
    <property type="nucleotide sequence ID" value="NZ_BAABIF010000013.1"/>
</dbReference>
<dbReference type="Proteomes" id="UP000554342">
    <property type="component" value="Unassembled WGS sequence"/>
</dbReference>
<protein>
    <recommendedName>
        <fullName evidence="3">RHS repeat protein</fullName>
    </recommendedName>
</protein>
<accession>A0A840YYW8</accession>
<comment type="caution">
    <text evidence="1">The sequence shown here is derived from an EMBL/GenBank/DDBJ whole genome shotgun (WGS) entry which is preliminary data.</text>
</comment>
<evidence type="ECO:0000313" key="1">
    <source>
        <dbReference type="EMBL" id="MBB5718720.1"/>
    </source>
</evidence>
<evidence type="ECO:0008006" key="3">
    <source>
        <dbReference type="Google" id="ProtNLM"/>
    </source>
</evidence>